<dbReference type="InterPro" id="IPR018171">
    <property type="entry name" value="Pept_tRNA_hydro_CS"/>
</dbReference>
<evidence type="ECO:0000256" key="1">
    <source>
        <dbReference type="ARBA" id="ARBA00013260"/>
    </source>
</evidence>
<evidence type="ECO:0000313" key="9">
    <source>
        <dbReference type="EMBL" id="BED92864.1"/>
    </source>
</evidence>
<proteinExistence type="inferred from homology"/>
<evidence type="ECO:0000256" key="4">
    <source>
        <dbReference type="ARBA" id="ARBA00022884"/>
    </source>
</evidence>
<dbReference type="GO" id="GO:0005737">
    <property type="term" value="C:cytoplasm"/>
    <property type="evidence" value="ECO:0007669"/>
    <property type="project" value="UniProtKB-SubCell"/>
</dbReference>
<dbReference type="Gene3D" id="3.40.50.1470">
    <property type="entry name" value="Peptidyl-tRNA hydrolase"/>
    <property type="match status" value="1"/>
</dbReference>
<feature type="site" description="Stabilizes the basic form of H active site to accept a proton" evidence="8">
    <location>
        <position position="92"/>
    </location>
</feature>
<dbReference type="SUPFAM" id="SSF53178">
    <property type="entry name" value="Peptidyl-tRNA hydrolase-like"/>
    <property type="match status" value="1"/>
</dbReference>
<comment type="function">
    <text evidence="8">Catalyzes the release of premature peptidyl moieties from peptidyl-tRNA molecules trapped in stalled 50S ribosomal subunits, and thus maintains levels of free tRNAs and 50S ribosomes.</text>
</comment>
<comment type="subunit">
    <text evidence="8">Monomer.</text>
</comment>
<dbReference type="FunFam" id="3.40.50.1470:FF:000001">
    <property type="entry name" value="Peptidyl-tRNA hydrolase"/>
    <property type="match status" value="1"/>
</dbReference>
<organism evidence="9">
    <name type="scientific">Candidatus Paraimprobicoccus trichonymphae</name>
    <dbReference type="NCBI Taxonomy" id="3033793"/>
    <lineage>
        <taxon>Bacteria</taxon>
        <taxon>Bacillati</taxon>
        <taxon>Bacillota</taxon>
        <taxon>Clostridia</taxon>
        <taxon>Candidatus Paraimprobicoccus</taxon>
    </lineage>
</organism>
<keyword evidence="8" id="KW-0963">Cytoplasm</keyword>
<feature type="binding site" evidence="8">
    <location>
        <position position="15"/>
    </location>
    <ligand>
        <name>tRNA</name>
        <dbReference type="ChEBI" id="CHEBI:17843"/>
    </ligand>
</feature>
<name>A0AA48L018_9FIRM</name>
<comment type="function">
    <text evidence="8">Hydrolyzes ribosome-free peptidyl-tRNAs (with 1 or more amino acids incorporated), which drop off the ribosome during protein synthesis, or as a result of ribosome stalling.</text>
</comment>
<keyword evidence="3 8" id="KW-0378">Hydrolase</keyword>
<keyword evidence="4 8" id="KW-0694">RNA-binding</keyword>
<evidence type="ECO:0000256" key="2">
    <source>
        <dbReference type="ARBA" id="ARBA00022555"/>
    </source>
</evidence>
<evidence type="ECO:0000256" key="6">
    <source>
        <dbReference type="ARBA" id="ARBA00048707"/>
    </source>
</evidence>
<protein>
    <recommendedName>
        <fullName evidence="7 8">Peptidyl-tRNA hydrolase</fullName>
        <shortName evidence="8">Pth</shortName>
        <ecNumber evidence="1 8">3.1.1.29</ecNumber>
    </recommendedName>
</protein>
<dbReference type="EC" id="3.1.1.29" evidence="1 8"/>
<keyword evidence="2 8" id="KW-0820">tRNA-binding</keyword>
<sequence length="186" mass="21245">MDYIIVGLGNPGVKYKYTRHNIGFESLDFLSKEFDINISNEGFLGIYGKGIVDNKKVTLLKPMTYMNLSGQSVLSIISYHKINIDRLIVIFDDIYLDVGKIRIRKNGSHGGHNGVRNIVDLLNSDNFFRIRIGAGKKPENWDLSDWVISRFYEDEVKVINNSIKNIGNIVRLIVSDNKERAMSLYN</sequence>
<comment type="subcellular location">
    <subcellularLocation>
        <location evidence="8">Cytoplasm</location>
    </subcellularLocation>
</comment>
<feature type="binding site" evidence="8">
    <location>
        <position position="67"/>
    </location>
    <ligand>
        <name>tRNA</name>
        <dbReference type="ChEBI" id="CHEBI:17843"/>
    </ligand>
</feature>
<dbReference type="NCBIfam" id="TIGR00447">
    <property type="entry name" value="pth"/>
    <property type="match status" value="1"/>
</dbReference>
<dbReference type="InterPro" id="IPR001328">
    <property type="entry name" value="Pept_tRNA_hydro"/>
</dbReference>
<dbReference type="HAMAP" id="MF_00083">
    <property type="entry name" value="Pept_tRNA_hydro_bact"/>
    <property type="match status" value="1"/>
</dbReference>
<dbReference type="EMBL" id="AP027925">
    <property type="protein sequence ID" value="BED92864.1"/>
    <property type="molecule type" value="Genomic_DNA"/>
</dbReference>
<feature type="binding site" evidence="8">
    <location>
        <position position="113"/>
    </location>
    <ligand>
        <name>tRNA</name>
        <dbReference type="ChEBI" id="CHEBI:17843"/>
    </ligand>
</feature>
<comment type="catalytic activity">
    <reaction evidence="6 8">
        <text>an N-acyl-L-alpha-aminoacyl-tRNA + H2O = an N-acyl-L-amino acid + a tRNA + H(+)</text>
        <dbReference type="Rhea" id="RHEA:54448"/>
        <dbReference type="Rhea" id="RHEA-COMP:10123"/>
        <dbReference type="Rhea" id="RHEA-COMP:13883"/>
        <dbReference type="ChEBI" id="CHEBI:15377"/>
        <dbReference type="ChEBI" id="CHEBI:15378"/>
        <dbReference type="ChEBI" id="CHEBI:59874"/>
        <dbReference type="ChEBI" id="CHEBI:78442"/>
        <dbReference type="ChEBI" id="CHEBI:138191"/>
        <dbReference type="EC" id="3.1.1.29"/>
    </reaction>
</comment>
<dbReference type="Proteomes" id="UP001335720">
    <property type="component" value="Chromosome"/>
</dbReference>
<dbReference type="InterPro" id="IPR036416">
    <property type="entry name" value="Pept_tRNA_hydro_sf"/>
</dbReference>
<evidence type="ECO:0000256" key="7">
    <source>
        <dbReference type="ARBA" id="ARBA00050038"/>
    </source>
</evidence>
<dbReference type="CDD" id="cd00462">
    <property type="entry name" value="PTH"/>
    <property type="match status" value="1"/>
</dbReference>
<dbReference type="PANTHER" id="PTHR17224:SF1">
    <property type="entry name" value="PEPTIDYL-TRNA HYDROLASE"/>
    <property type="match status" value="1"/>
</dbReference>
<dbReference type="KEGG" id="ptrh:RsTaC01_0759"/>
<evidence type="ECO:0000256" key="3">
    <source>
        <dbReference type="ARBA" id="ARBA00022801"/>
    </source>
</evidence>
<feature type="site" description="Discriminates between blocked and unblocked aminoacyl-tRNA" evidence="8">
    <location>
        <position position="10"/>
    </location>
</feature>
<dbReference type="AlphaFoldDB" id="A0AA48L018"/>
<feature type="active site" description="Proton acceptor" evidence="8">
    <location>
        <position position="20"/>
    </location>
</feature>
<dbReference type="GO" id="GO:0072344">
    <property type="term" value="P:rescue of stalled ribosome"/>
    <property type="evidence" value="ECO:0007669"/>
    <property type="project" value="UniProtKB-UniRule"/>
</dbReference>
<gene>
    <name evidence="8" type="primary">pth</name>
    <name evidence="9" type="ORF">RsTaC01_0759</name>
</gene>
<feature type="binding site" evidence="8">
    <location>
        <position position="65"/>
    </location>
    <ligand>
        <name>tRNA</name>
        <dbReference type="ChEBI" id="CHEBI:17843"/>
    </ligand>
</feature>
<dbReference type="GO" id="GO:0004045">
    <property type="term" value="F:peptidyl-tRNA hydrolase activity"/>
    <property type="evidence" value="ECO:0007669"/>
    <property type="project" value="UniProtKB-UniRule"/>
</dbReference>
<dbReference type="PANTHER" id="PTHR17224">
    <property type="entry name" value="PEPTIDYL-TRNA HYDROLASE"/>
    <property type="match status" value="1"/>
</dbReference>
<evidence type="ECO:0000256" key="8">
    <source>
        <dbReference type="HAMAP-Rule" id="MF_00083"/>
    </source>
</evidence>
<dbReference type="PROSITE" id="PS01196">
    <property type="entry name" value="PEPT_TRNA_HYDROL_2"/>
    <property type="match status" value="1"/>
</dbReference>
<reference evidence="9" key="1">
    <citation type="journal article" date="2023" name="ISME J.">
        <title>Emergence of putative energy parasites within Clostridia revealed by genome analysis of a novel endosymbiotic clade.</title>
        <authorList>
            <person name="Takahashi K."/>
            <person name="Kuwahara H."/>
            <person name="Horikawa Y."/>
            <person name="Izawa K."/>
            <person name="Kato D."/>
            <person name="Inagaki T."/>
            <person name="Yuki M."/>
            <person name="Ohkuma M."/>
            <person name="Hongoh Y."/>
        </authorList>
    </citation>
    <scope>NUCLEOTIDE SEQUENCE</scope>
    <source>
        <strain evidence="9">RsTa-C01</strain>
    </source>
</reference>
<dbReference type="GO" id="GO:0006515">
    <property type="term" value="P:protein quality control for misfolded or incompletely synthesized proteins"/>
    <property type="evidence" value="ECO:0007669"/>
    <property type="project" value="UniProtKB-UniRule"/>
</dbReference>
<evidence type="ECO:0000256" key="5">
    <source>
        <dbReference type="ARBA" id="ARBA00038063"/>
    </source>
</evidence>
<accession>A0AA48L018</accession>
<dbReference type="GO" id="GO:0000049">
    <property type="term" value="F:tRNA binding"/>
    <property type="evidence" value="ECO:0007669"/>
    <property type="project" value="UniProtKB-UniRule"/>
</dbReference>
<comment type="similarity">
    <text evidence="5 8">Belongs to the PTH family.</text>
</comment>
<dbReference type="Pfam" id="PF01195">
    <property type="entry name" value="Pept_tRNA_hydro"/>
    <property type="match status" value="1"/>
</dbReference>